<feature type="region of interest" description="Disordered" evidence="1">
    <location>
        <begin position="25"/>
        <end position="58"/>
    </location>
</feature>
<feature type="region of interest" description="Disordered" evidence="1">
    <location>
        <begin position="153"/>
        <end position="190"/>
    </location>
</feature>
<feature type="compositionally biased region" description="Basic residues" evidence="1">
    <location>
        <begin position="38"/>
        <end position="48"/>
    </location>
</feature>
<sequence>MVTASSWLSPAPTVAIRELAPDGSYLTRLTDPADSHRQANKRGRRRKAGQAPPAPLAPRGPVVRVVEAVITVRTGDGTVRTGHYRLITTLLDPQLAPARELAATYARRRAADTGFREIKTFLRGSHRALRATDPEVARQELWAYLIVYQGDPPDHLPGRPTRGEPRAREDLVHCGPRRSPALNHYHAPGH</sequence>
<reference evidence="3" key="1">
    <citation type="submission" date="2023-07" db="EMBL/GenBank/DDBJ databases">
        <title>30 novel species of actinomycetes from the DSMZ collection.</title>
        <authorList>
            <person name="Nouioui I."/>
        </authorList>
    </citation>
    <scope>NUCLEOTIDE SEQUENCE [LARGE SCALE GENOMIC DNA]</scope>
    <source>
        <strain evidence="3">DSM 41699</strain>
    </source>
</reference>
<accession>A0ABU2UA12</accession>
<comment type="caution">
    <text evidence="2">The sequence shown here is derived from an EMBL/GenBank/DDBJ whole genome shotgun (WGS) entry which is preliminary data.</text>
</comment>
<dbReference type="RefSeq" id="WP_311701424.1">
    <property type="nucleotide sequence ID" value="NZ_JAVREY010000150.1"/>
</dbReference>
<evidence type="ECO:0000313" key="3">
    <source>
        <dbReference type="Proteomes" id="UP001183809"/>
    </source>
</evidence>
<name>A0ABU2UA12_9ACTN</name>
<dbReference type="EMBL" id="JAVREY010000150">
    <property type="protein sequence ID" value="MDT0469995.1"/>
    <property type="molecule type" value="Genomic_DNA"/>
</dbReference>
<evidence type="ECO:0000313" key="2">
    <source>
        <dbReference type="EMBL" id="MDT0469995.1"/>
    </source>
</evidence>
<dbReference type="SUPFAM" id="SSF53098">
    <property type="entry name" value="Ribonuclease H-like"/>
    <property type="match status" value="1"/>
</dbReference>
<organism evidence="2 3">
    <name type="scientific">Streptomyces gibsoniae</name>
    <dbReference type="NCBI Taxonomy" id="3075529"/>
    <lineage>
        <taxon>Bacteria</taxon>
        <taxon>Bacillati</taxon>
        <taxon>Actinomycetota</taxon>
        <taxon>Actinomycetes</taxon>
        <taxon>Kitasatosporales</taxon>
        <taxon>Streptomycetaceae</taxon>
        <taxon>Streptomyces</taxon>
    </lineage>
</organism>
<proteinExistence type="predicted"/>
<dbReference type="Proteomes" id="UP001183809">
    <property type="component" value="Unassembled WGS sequence"/>
</dbReference>
<evidence type="ECO:0008006" key="4">
    <source>
        <dbReference type="Google" id="ProtNLM"/>
    </source>
</evidence>
<dbReference type="InterPro" id="IPR012337">
    <property type="entry name" value="RNaseH-like_sf"/>
</dbReference>
<protein>
    <recommendedName>
        <fullName evidence="4">Transposase IS4-like domain-containing protein</fullName>
    </recommendedName>
</protein>
<feature type="compositionally biased region" description="Basic and acidic residues" evidence="1">
    <location>
        <begin position="153"/>
        <end position="172"/>
    </location>
</feature>
<gene>
    <name evidence="2" type="ORF">RM764_44990</name>
</gene>
<keyword evidence="3" id="KW-1185">Reference proteome</keyword>
<evidence type="ECO:0000256" key="1">
    <source>
        <dbReference type="SAM" id="MobiDB-lite"/>
    </source>
</evidence>